<dbReference type="PANTHER" id="PTHR11496">
    <property type="entry name" value="ALCOHOL DEHYDROGENASE"/>
    <property type="match status" value="1"/>
</dbReference>
<dbReference type="PANTHER" id="PTHR11496:SF102">
    <property type="entry name" value="ALCOHOL DEHYDROGENASE 4"/>
    <property type="match status" value="1"/>
</dbReference>
<evidence type="ECO:0000256" key="1">
    <source>
        <dbReference type="ARBA" id="ARBA00007358"/>
    </source>
</evidence>
<dbReference type="Pfam" id="PF00465">
    <property type="entry name" value="Fe-ADH"/>
    <property type="match status" value="1"/>
</dbReference>
<evidence type="ECO:0000313" key="6">
    <source>
        <dbReference type="EMBL" id="WVX83876.1"/>
    </source>
</evidence>
<dbReference type="Proteomes" id="UP001357223">
    <property type="component" value="Chromosome"/>
</dbReference>
<name>A0ABZ2CJB3_9BACI</name>
<evidence type="ECO:0000313" key="7">
    <source>
        <dbReference type="Proteomes" id="UP001357223"/>
    </source>
</evidence>
<dbReference type="InterPro" id="IPR039697">
    <property type="entry name" value="Alcohol_dehydrogenase_Fe"/>
</dbReference>
<dbReference type="SUPFAM" id="SSF56796">
    <property type="entry name" value="Dehydroquinate synthase-like"/>
    <property type="match status" value="1"/>
</dbReference>
<dbReference type="Gene3D" id="3.40.50.1970">
    <property type="match status" value="1"/>
</dbReference>
<protein>
    <submittedName>
        <fullName evidence="6">Iron-containing alcohol dehydrogenase</fullName>
        <ecNumber evidence="6">1.14.11.-</ecNumber>
    </submittedName>
</protein>
<feature type="domain" description="Fe-containing alcohol dehydrogenase-like C-terminal" evidence="5">
    <location>
        <begin position="196"/>
        <end position="373"/>
    </location>
</feature>
<dbReference type="EC" id="1.14.11.-" evidence="6"/>
<evidence type="ECO:0000256" key="3">
    <source>
        <dbReference type="ARBA" id="ARBA00023027"/>
    </source>
</evidence>
<dbReference type="Gene3D" id="1.20.1090.10">
    <property type="entry name" value="Dehydroquinate synthase-like - alpha domain"/>
    <property type="match status" value="1"/>
</dbReference>
<dbReference type="CDD" id="cd08192">
    <property type="entry name" value="MAR-like"/>
    <property type="match status" value="1"/>
</dbReference>
<dbReference type="RefSeq" id="WP_338452748.1">
    <property type="nucleotide sequence ID" value="NZ_CP137640.1"/>
</dbReference>
<dbReference type="PROSITE" id="PS00060">
    <property type="entry name" value="ADH_IRON_2"/>
    <property type="match status" value="1"/>
</dbReference>
<dbReference type="InterPro" id="IPR018211">
    <property type="entry name" value="ADH_Fe_CS"/>
</dbReference>
<feature type="domain" description="Alcohol dehydrogenase iron-type/glycerol dehydrogenase GldA" evidence="4">
    <location>
        <begin position="10"/>
        <end position="184"/>
    </location>
</feature>
<dbReference type="Pfam" id="PF25137">
    <property type="entry name" value="ADH_Fe_C"/>
    <property type="match status" value="1"/>
</dbReference>
<evidence type="ECO:0000259" key="4">
    <source>
        <dbReference type="Pfam" id="PF00465"/>
    </source>
</evidence>
<gene>
    <name evidence="6" type="ORF">R4Z09_13335</name>
</gene>
<keyword evidence="3" id="KW-0520">NAD</keyword>
<dbReference type="InterPro" id="IPR056798">
    <property type="entry name" value="ADH_Fe_C"/>
</dbReference>
<comment type="similarity">
    <text evidence="1">Belongs to the iron-containing alcohol dehydrogenase family.</text>
</comment>
<sequence>MFYQNLPVDRVYYGIHCVEQELISEIKLMNAEKILIVTSNSLLKSNTFKNMVQSLHAHDIKTFTICTKQHVPGSILFKNLKEIYHFSPDLIISCGGGSPIDAAKILSFCLAQGIKSEEDIYQYSDHTENNTSIIMESYIPHIAIPTTLSASEFTSIAGVTNEKDQIKYKFSHLNMTPKFVFLDPVFTKDTPEWLWISTGIRAVDHAVETLYSPDPNPINTSLALQALKKLYIYLPLCKKEQTNLEYRLECQLGAWLSLFSVVNIKLGLSHSIGHQLGSLFNIPHGITSAIMLPHVMRFLLPSTSREQALITEVLENNERGNSIEEKAALASKLIGDLIKKLEIPHKLRDYHIEKDSIHELVRNILVDIRGEKNSFVLGSGDLHAEITNLLQQAW</sequence>
<proteinExistence type="inferred from homology"/>
<reference evidence="6 7" key="1">
    <citation type="submission" date="2023-10" db="EMBL/GenBank/DDBJ databases">
        <title>Niallia locisalis sp.nov. isolated from a salt pond sample.</title>
        <authorList>
            <person name="Li X.-J."/>
            <person name="Dong L."/>
        </authorList>
    </citation>
    <scope>NUCLEOTIDE SEQUENCE [LARGE SCALE GENOMIC DNA]</scope>
    <source>
        <strain evidence="6 7">DSM 29761</strain>
    </source>
</reference>
<keyword evidence="2 6" id="KW-0560">Oxidoreductase</keyword>
<evidence type="ECO:0000259" key="5">
    <source>
        <dbReference type="Pfam" id="PF25137"/>
    </source>
</evidence>
<dbReference type="EMBL" id="CP137640">
    <property type="protein sequence ID" value="WVX83876.1"/>
    <property type="molecule type" value="Genomic_DNA"/>
</dbReference>
<dbReference type="GO" id="GO:0016491">
    <property type="term" value="F:oxidoreductase activity"/>
    <property type="evidence" value="ECO:0007669"/>
    <property type="project" value="UniProtKB-KW"/>
</dbReference>
<evidence type="ECO:0000256" key="2">
    <source>
        <dbReference type="ARBA" id="ARBA00023002"/>
    </source>
</evidence>
<accession>A0ABZ2CJB3</accession>
<keyword evidence="7" id="KW-1185">Reference proteome</keyword>
<organism evidence="6 7">
    <name type="scientific">Niallia oryzisoli</name>
    <dbReference type="NCBI Taxonomy" id="1737571"/>
    <lineage>
        <taxon>Bacteria</taxon>
        <taxon>Bacillati</taxon>
        <taxon>Bacillota</taxon>
        <taxon>Bacilli</taxon>
        <taxon>Bacillales</taxon>
        <taxon>Bacillaceae</taxon>
        <taxon>Niallia</taxon>
    </lineage>
</organism>
<dbReference type="InterPro" id="IPR001670">
    <property type="entry name" value="ADH_Fe/GldA"/>
</dbReference>